<evidence type="ECO:0000313" key="2">
    <source>
        <dbReference type="EMBL" id="MDH6212814.1"/>
    </source>
</evidence>
<dbReference type="SUPFAM" id="SSF51338">
    <property type="entry name" value="Composite domain of metallo-dependent hydrolases"/>
    <property type="match status" value="1"/>
</dbReference>
<dbReference type="SUPFAM" id="SSF51556">
    <property type="entry name" value="Metallo-dependent hydrolases"/>
    <property type="match status" value="1"/>
</dbReference>
<dbReference type="InterPro" id="IPR006680">
    <property type="entry name" value="Amidohydro-rel"/>
</dbReference>
<keyword evidence="2" id="KW-0378">Hydrolase</keyword>
<feature type="domain" description="Amidohydrolase-related" evidence="1">
    <location>
        <begin position="54"/>
        <end position="414"/>
    </location>
</feature>
<comment type="caution">
    <text evidence="2">The sequence shown here is derived from an EMBL/GenBank/DDBJ whole genome shotgun (WGS) entry which is preliminary data.</text>
</comment>
<reference evidence="2 3" key="1">
    <citation type="submission" date="2023-04" db="EMBL/GenBank/DDBJ databases">
        <title>Forest soil microbial communities from Buena Vista Peninsula, Colon Province, Panama.</title>
        <authorList>
            <person name="Bouskill N."/>
        </authorList>
    </citation>
    <scope>NUCLEOTIDE SEQUENCE [LARGE SCALE GENOMIC DNA]</scope>
    <source>
        <strain evidence="2 3">GGS1</strain>
    </source>
</reference>
<dbReference type="PANTHER" id="PTHR43794">
    <property type="entry name" value="AMINOHYDROLASE SSNA-RELATED"/>
    <property type="match status" value="1"/>
</dbReference>
<keyword evidence="3" id="KW-1185">Reference proteome</keyword>
<dbReference type="NCBIfam" id="NF006056">
    <property type="entry name" value="PRK08204.1"/>
    <property type="match status" value="1"/>
</dbReference>
<sequence length="450" mass="48330">MTDRLLLRAGHIVSMDPDIGDLPEGDVLIEDGQIAAVQREISADAEILDMTGRILIPGFVDTHRHTWEASIRGVAPNATLDDYFVDILDTFAPLYTPEDVYAANLAGTLECLNAGITTLVDWSHINNTPEHPDAAIQALAETGIRAQYAYGSANTSLADYWFESKIAIPGDDVRRIRDAHFPSDDGLLTMGLATRGPGFCVNDVVTAEWALARDLGIPITVHVAMGRMAGRFGMVQQLHDLGLLGPDTTYVHCCYLSDEEWRMVADSGGTVSIAPQVETQMGHGWPPVMKAIEYGLRPSLSIDVVTTVPGDMFTQIRAAFGAERARVNAASWQADVPVPDTMLTARQMLEAATLSGAHVAGLEHRTGSLTPGKRADVVAIDATALNVAPVHDAVTAVTLSADVSNVETVIVDGVVHKRDGRLTADVARARRLVEESRDRLLAAKEAKSAA</sequence>
<dbReference type="Pfam" id="PF01979">
    <property type="entry name" value="Amidohydro_1"/>
    <property type="match status" value="1"/>
</dbReference>
<dbReference type="EMBL" id="JARXVH010000001">
    <property type="protein sequence ID" value="MDH6212814.1"/>
    <property type="molecule type" value="Genomic_DNA"/>
</dbReference>
<dbReference type="GO" id="GO:0050270">
    <property type="term" value="F:S-adenosylhomocysteine deaminase activity"/>
    <property type="evidence" value="ECO:0007669"/>
    <property type="project" value="UniProtKB-EC"/>
</dbReference>
<evidence type="ECO:0000259" key="1">
    <source>
        <dbReference type="Pfam" id="PF01979"/>
    </source>
</evidence>
<dbReference type="Gene3D" id="3.20.20.140">
    <property type="entry name" value="Metal-dependent hydrolases"/>
    <property type="match status" value="1"/>
</dbReference>
<dbReference type="EC" id="3.5.4.31" evidence="2"/>
<dbReference type="PANTHER" id="PTHR43794:SF5">
    <property type="entry name" value="CHLOROHYDROLASE FAMILY PROTEIN"/>
    <property type="match status" value="1"/>
</dbReference>
<name>A0ABT6L948_9ACTN</name>
<dbReference type="GO" id="GO:0090614">
    <property type="term" value="F:5'-methylthioadenosine deaminase activity"/>
    <property type="evidence" value="ECO:0007669"/>
    <property type="project" value="UniProtKB-EC"/>
</dbReference>
<dbReference type="InterPro" id="IPR050287">
    <property type="entry name" value="MTA/SAH_deaminase"/>
</dbReference>
<proteinExistence type="predicted"/>
<dbReference type="InterPro" id="IPR032466">
    <property type="entry name" value="Metal_Hydrolase"/>
</dbReference>
<dbReference type="Gene3D" id="2.30.40.10">
    <property type="entry name" value="Urease, subunit C, domain 1"/>
    <property type="match status" value="1"/>
</dbReference>
<evidence type="ECO:0000313" key="3">
    <source>
        <dbReference type="Proteomes" id="UP001160499"/>
    </source>
</evidence>
<dbReference type="RefSeq" id="WP_280873872.1">
    <property type="nucleotide sequence ID" value="NZ_JARXVH010000001.1"/>
</dbReference>
<organism evidence="2 3">
    <name type="scientific">Streptomyces pseudovenezuelae</name>
    <dbReference type="NCBI Taxonomy" id="67350"/>
    <lineage>
        <taxon>Bacteria</taxon>
        <taxon>Bacillati</taxon>
        <taxon>Actinomycetota</taxon>
        <taxon>Actinomycetes</taxon>
        <taxon>Kitasatosporales</taxon>
        <taxon>Streptomycetaceae</taxon>
        <taxon>Streptomyces</taxon>
        <taxon>Streptomyces aurantiacus group</taxon>
    </lineage>
</organism>
<accession>A0ABT6L948</accession>
<dbReference type="EC" id="3.5.4.28" evidence="2"/>
<dbReference type="InterPro" id="IPR011059">
    <property type="entry name" value="Metal-dep_hydrolase_composite"/>
</dbReference>
<dbReference type="Proteomes" id="UP001160499">
    <property type="component" value="Unassembled WGS sequence"/>
</dbReference>
<protein>
    <submittedName>
        <fullName evidence="2">5-methylthioadenosine/S-adenosylhomocysteine deaminase</fullName>
        <ecNumber evidence="2">3.5.4.28</ecNumber>
        <ecNumber evidence="2">3.5.4.31</ecNumber>
    </submittedName>
</protein>
<gene>
    <name evidence="2" type="ORF">M2283_000093</name>
</gene>